<proteinExistence type="predicted"/>
<dbReference type="Proteomes" id="UP000202031">
    <property type="component" value="Chromosome"/>
</dbReference>
<organism evidence="1 2">
    <name type="scientific">Campylobacter lanienae NCTC 13004</name>
    <dbReference type="NCBI Taxonomy" id="1031753"/>
    <lineage>
        <taxon>Bacteria</taxon>
        <taxon>Pseudomonadati</taxon>
        <taxon>Campylobacterota</taxon>
        <taxon>Epsilonproteobacteria</taxon>
        <taxon>Campylobacterales</taxon>
        <taxon>Campylobacteraceae</taxon>
        <taxon>Campylobacter</taxon>
    </lineage>
</organism>
<dbReference type="Pfam" id="PF19991">
    <property type="entry name" value="HMA_2"/>
    <property type="match status" value="1"/>
</dbReference>
<dbReference type="KEGG" id="clx:CLAN_0071"/>
<sequence>MEQNGQISLSNLQVKPSDLELLSTYFSIIHHSKGRIRLRASLKLKNAAQDSKIDAKELMEKLSKISSIKEIKFNKLIGSLTISYDANLIEPSLWEDAINGRNLEKIANVINENLKDIK</sequence>
<name>A0A1X9SKS7_9BACT</name>
<evidence type="ECO:0000313" key="1">
    <source>
        <dbReference type="EMBL" id="ARQ96855.1"/>
    </source>
</evidence>
<dbReference type="RefSeq" id="WP_100590290.1">
    <property type="nucleotide sequence ID" value="NZ_CP015578.1"/>
</dbReference>
<accession>A0A1X9SKS7</accession>
<evidence type="ECO:0000313" key="2">
    <source>
        <dbReference type="Proteomes" id="UP000202031"/>
    </source>
</evidence>
<reference evidence="2" key="1">
    <citation type="journal article" date="2017" name="Genome Biol. Evol.">
        <title>Comparative Genomic Analysis Identifies a Campylobacter Clade Deficient in Selenium Metabolism.</title>
        <authorList>
            <person name="Miller W.G."/>
            <person name="Yee E."/>
            <person name="Lopes B.S."/>
            <person name="Chapman M.H."/>
            <person name="Huynh S."/>
            <person name="Bono J.L."/>
            <person name="Parker C.T."/>
            <person name="Strachan N.J.C."/>
            <person name="Forbes K.J."/>
        </authorList>
    </citation>
    <scope>NUCLEOTIDE SEQUENCE [LARGE SCALE GENOMIC DNA]</scope>
    <source>
        <strain evidence="2">NCTC 13004</strain>
    </source>
</reference>
<dbReference type="GeneID" id="46920544"/>
<dbReference type="AlphaFoldDB" id="A0A1X9SKS7"/>
<reference evidence="2" key="2">
    <citation type="journal article" date="2017" name="Genome Biol. Evol.">
        <title>Comparative genomic analysis identifies a Campylobacter clade deficient in selenium metabolism.</title>
        <authorList>
            <person name="Miller W.G."/>
            <person name="Yee E."/>
            <person name="Lopes B.S."/>
            <person name="Chapman M.H."/>
            <person name="Huynh S."/>
            <person name="Bono J.L."/>
            <person name="Parker C.T."/>
            <person name="Strachan N.J.C."/>
            <person name="Forbes K.J."/>
        </authorList>
    </citation>
    <scope>NUCLEOTIDE SEQUENCE [LARGE SCALE GENOMIC DNA]</scope>
    <source>
        <strain evidence="2">NCTC 13004</strain>
    </source>
</reference>
<gene>
    <name evidence="1" type="ORF">CLAN_0071</name>
</gene>
<protein>
    <submittedName>
        <fullName evidence="1">Uncharacterized protein</fullName>
    </submittedName>
</protein>
<dbReference type="EMBL" id="CP015578">
    <property type="protein sequence ID" value="ARQ96855.1"/>
    <property type="molecule type" value="Genomic_DNA"/>
</dbReference>